<dbReference type="InterPro" id="IPR006664">
    <property type="entry name" value="OMP_bac"/>
</dbReference>
<dbReference type="PROSITE" id="PS51123">
    <property type="entry name" value="OMPA_2"/>
    <property type="match status" value="1"/>
</dbReference>
<dbReference type="CDD" id="cd07185">
    <property type="entry name" value="OmpA_C-like"/>
    <property type="match status" value="1"/>
</dbReference>
<reference evidence="6" key="2">
    <citation type="submission" date="2020-09" db="EMBL/GenBank/DDBJ databases">
        <authorList>
            <person name="Sun Q."/>
            <person name="Kim S."/>
        </authorList>
    </citation>
    <scope>NUCLEOTIDE SEQUENCE</scope>
    <source>
        <strain evidence="6">KCTC 12368</strain>
    </source>
</reference>
<dbReference type="EMBL" id="BMWX01000006">
    <property type="protein sequence ID" value="GGZ37055.1"/>
    <property type="molecule type" value="Genomic_DNA"/>
</dbReference>
<comment type="subcellular location">
    <subcellularLocation>
        <location evidence="1">Cell outer membrane</location>
    </subcellularLocation>
</comment>
<evidence type="ECO:0000256" key="4">
    <source>
        <dbReference type="PROSITE-ProRule" id="PRU00473"/>
    </source>
</evidence>
<comment type="caution">
    <text evidence="6">The sequence shown here is derived from an EMBL/GenBank/DDBJ whole genome shotgun (WGS) entry which is preliminary data.</text>
</comment>
<dbReference type="Gene3D" id="3.30.1330.60">
    <property type="entry name" value="OmpA-like domain"/>
    <property type="match status" value="1"/>
</dbReference>
<keyword evidence="2 4" id="KW-0472">Membrane</keyword>
<dbReference type="Proteomes" id="UP000619457">
    <property type="component" value="Unassembled WGS sequence"/>
</dbReference>
<dbReference type="PRINTS" id="PR01021">
    <property type="entry name" value="OMPADOMAIN"/>
</dbReference>
<dbReference type="InterPro" id="IPR050330">
    <property type="entry name" value="Bact_OuterMem_StrucFunc"/>
</dbReference>
<dbReference type="PANTHER" id="PTHR30329:SF21">
    <property type="entry name" value="LIPOPROTEIN YIAD-RELATED"/>
    <property type="match status" value="1"/>
</dbReference>
<dbReference type="InterPro" id="IPR036737">
    <property type="entry name" value="OmpA-like_sf"/>
</dbReference>
<dbReference type="SUPFAM" id="SSF81901">
    <property type="entry name" value="HCP-like"/>
    <property type="match status" value="1"/>
</dbReference>
<evidence type="ECO:0000256" key="2">
    <source>
        <dbReference type="ARBA" id="ARBA00023136"/>
    </source>
</evidence>
<evidence type="ECO:0000259" key="5">
    <source>
        <dbReference type="PROSITE" id="PS51123"/>
    </source>
</evidence>
<dbReference type="SUPFAM" id="SSF82171">
    <property type="entry name" value="DPP6 N-terminal domain-like"/>
    <property type="match status" value="1"/>
</dbReference>
<reference evidence="6" key="1">
    <citation type="journal article" date="2014" name="Int. J. Syst. Evol. Microbiol.">
        <title>Complete genome sequence of Corynebacterium casei LMG S-19264T (=DSM 44701T), isolated from a smear-ripened cheese.</title>
        <authorList>
            <consortium name="US DOE Joint Genome Institute (JGI-PGF)"/>
            <person name="Walter F."/>
            <person name="Albersmeier A."/>
            <person name="Kalinowski J."/>
            <person name="Ruckert C."/>
        </authorList>
    </citation>
    <scope>NUCLEOTIDE SEQUENCE</scope>
    <source>
        <strain evidence="6">KCTC 12368</strain>
    </source>
</reference>
<evidence type="ECO:0000313" key="7">
    <source>
        <dbReference type="Proteomes" id="UP000619457"/>
    </source>
</evidence>
<feature type="domain" description="OmpA-like" evidence="5">
    <location>
        <begin position="506"/>
        <end position="628"/>
    </location>
</feature>
<keyword evidence="3" id="KW-0998">Cell outer membrane</keyword>
<proteinExistence type="predicted"/>
<evidence type="ECO:0000256" key="1">
    <source>
        <dbReference type="ARBA" id="ARBA00004442"/>
    </source>
</evidence>
<accession>A0A918Q7P8</accession>
<dbReference type="GO" id="GO:0009279">
    <property type="term" value="C:cell outer membrane"/>
    <property type="evidence" value="ECO:0007669"/>
    <property type="project" value="UniProtKB-SubCell"/>
</dbReference>
<gene>
    <name evidence="6" type="ORF">GCM10007049_33050</name>
</gene>
<dbReference type="PANTHER" id="PTHR30329">
    <property type="entry name" value="STATOR ELEMENT OF FLAGELLAR MOTOR COMPLEX"/>
    <property type="match status" value="1"/>
</dbReference>
<dbReference type="Pfam" id="PF00691">
    <property type="entry name" value="OmpA"/>
    <property type="match status" value="1"/>
</dbReference>
<dbReference type="AlphaFoldDB" id="A0A918Q7P8"/>
<organism evidence="6 7">
    <name type="scientific">Echinicola pacifica</name>
    <dbReference type="NCBI Taxonomy" id="346377"/>
    <lineage>
        <taxon>Bacteria</taxon>
        <taxon>Pseudomonadati</taxon>
        <taxon>Bacteroidota</taxon>
        <taxon>Cytophagia</taxon>
        <taxon>Cytophagales</taxon>
        <taxon>Cyclobacteriaceae</taxon>
        <taxon>Echinicola</taxon>
    </lineage>
</organism>
<dbReference type="InterPro" id="IPR006665">
    <property type="entry name" value="OmpA-like"/>
</dbReference>
<name>A0A918Q7P8_9BACT</name>
<protein>
    <submittedName>
        <fullName evidence="6">Cell envelope biogenesis protein OmpA</fullName>
    </submittedName>
</protein>
<evidence type="ECO:0000313" key="6">
    <source>
        <dbReference type="EMBL" id="GGZ37055.1"/>
    </source>
</evidence>
<evidence type="ECO:0000256" key="3">
    <source>
        <dbReference type="ARBA" id="ARBA00023237"/>
    </source>
</evidence>
<sequence>MVLSNAAFAQRSLLRYADEQMDQLNYKAAAELYEKAYEKKARYMTARNVAYSYGKINDYDKAYVWWEKALSYKGEYTQEDVKGFAQTAHAVNRYGEINDLLQQEDIDERTLAEWDFLAANHSPVDPTKVIAVEELNTNAADFYLTKDAAGNKYFVSDRGIEKSSSMKLFRLDARNKSFNKDYYQWTGRSYLSIYKQNPAGEIQKLTVDTEAFRHVSDPAFAEINGKTYLFFTATRGITKVKGEDEVIVYPELYYGILDENGTISQYEAFPGNSIHEYAIVSPYISQDNNLYFSSNMDGGLGGYDLYKVALITDSNGIGFGAAENLGEMVNTSNDERDPFIYNSALYFSSNGHQGYGGLDIYQSKINGETLGKVQNLGLPINSIRDDFAYRMFSDNELYLSSNRDAENGLDDIYKIRPVFRKFIAEVVDCNGNPIEGAQLEFVDAKGKNIALATIENNKYKTDLGQDELYNLSIMKAGYFTVSDNEISALGKDSILITKQYKLAKYPAPDVAVFTEIIYYDLDKSFIRRGEDDILNDVSALLNTYPELTLEVRSHTDSRASHKYNQRLSKRRANAVSKYLEAEGIDPDRLTLSWYGEEDLISSCPDGVSCKEELHQVNRRSELIIPLNTKKLIELKSTSSDYCEMSSQIEQLMIKANLYNLDMHQLAMDLDVAQIMALERLRLLMTFNPELDVTLIAQHEGDQTIFSNKCSKLKEFLVSRGLDSDRVKVSPHSEEELQSASSQSRGNMIIRIK</sequence>
<keyword evidence="7" id="KW-1185">Reference proteome</keyword>
<dbReference type="SUPFAM" id="SSF103088">
    <property type="entry name" value="OmpA-like"/>
    <property type="match status" value="1"/>
</dbReference>